<keyword evidence="10" id="KW-1185">Reference proteome</keyword>
<dbReference type="InterPro" id="IPR003416">
    <property type="entry name" value="MgtC/SapB/SrpB/YhiD_fam"/>
</dbReference>
<evidence type="ECO:0000256" key="3">
    <source>
        <dbReference type="ARBA" id="ARBA00022475"/>
    </source>
</evidence>
<evidence type="ECO:0000259" key="8">
    <source>
        <dbReference type="Pfam" id="PF02308"/>
    </source>
</evidence>
<dbReference type="RefSeq" id="WP_245868285.1">
    <property type="nucleotide sequence ID" value="NZ_FZOR01000005.1"/>
</dbReference>
<gene>
    <name evidence="9" type="ORF">SAMN05443665_1005237</name>
</gene>
<evidence type="ECO:0000256" key="4">
    <source>
        <dbReference type="ARBA" id="ARBA00022692"/>
    </source>
</evidence>
<reference evidence="9 10" key="1">
    <citation type="submission" date="2017-06" db="EMBL/GenBank/DDBJ databases">
        <authorList>
            <person name="Kim H.J."/>
            <person name="Triplett B.A."/>
        </authorList>
    </citation>
    <scope>NUCLEOTIDE SEQUENCE [LARGE SCALE GENOMIC DNA]</scope>
    <source>
        <strain evidence="9 10">DSM 44715</strain>
    </source>
</reference>
<evidence type="ECO:0000256" key="1">
    <source>
        <dbReference type="ARBA" id="ARBA00004651"/>
    </source>
</evidence>
<dbReference type="PANTHER" id="PTHR33778:SF1">
    <property type="entry name" value="MAGNESIUM TRANSPORTER YHID-RELATED"/>
    <property type="match status" value="1"/>
</dbReference>
<dbReference type="EMBL" id="FZOR01000005">
    <property type="protein sequence ID" value="SNS53614.1"/>
    <property type="molecule type" value="Genomic_DNA"/>
</dbReference>
<dbReference type="Pfam" id="PF02308">
    <property type="entry name" value="MgtC"/>
    <property type="match status" value="1"/>
</dbReference>
<name>A0A239FC03_9ACTN</name>
<sequence>MIELSPGQGFVQIGELLLAMVLSAAIGLERGLRNKSAGLRTHTLVGVGSALFMLVSKYGFEDVPGNVSLDPSRVAAQIVSGIGFIGGGLIFVRRDAVRGLTTAAVVWVTAAVGMAAGGGLPILAVAVTGVHFLVVYGLSALTRRLPLERFRPAGLARMRLVYRDGRGVLRRVLMECTQRGFVILEVSIDREYLPDDSDRGRDERRDRRDPADRWRPGNAVVSIVLEGTGSIPDLIAHLSELDDVVGVTVGSDRDDDRE</sequence>
<dbReference type="AlphaFoldDB" id="A0A239FC03"/>
<evidence type="ECO:0000256" key="7">
    <source>
        <dbReference type="SAM" id="Phobius"/>
    </source>
</evidence>
<dbReference type="InterPro" id="IPR049177">
    <property type="entry name" value="MgtC_SapB_SrpB_YhiD_N"/>
</dbReference>
<proteinExistence type="inferred from homology"/>
<protein>
    <submittedName>
        <fullName evidence="9">Putative Mg2+ transporter-C (MgtC) family protein</fullName>
    </submittedName>
</protein>
<evidence type="ECO:0000313" key="10">
    <source>
        <dbReference type="Proteomes" id="UP000198318"/>
    </source>
</evidence>
<keyword evidence="5 7" id="KW-1133">Transmembrane helix</keyword>
<feature type="domain" description="MgtC/SapB/SrpB/YhiD N-terminal" evidence="8">
    <location>
        <begin position="16"/>
        <end position="143"/>
    </location>
</feature>
<feature type="transmembrane region" description="Helical" evidence="7">
    <location>
        <begin position="99"/>
        <end position="116"/>
    </location>
</feature>
<feature type="transmembrane region" description="Helical" evidence="7">
    <location>
        <begin position="12"/>
        <end position="29"/>
    </location>
</feature>
<feature type="transmembrane region" description="Helical" evidence="7">
    <location>
        <begin position="72"/>
        <end position="92"/>
    </location>
</feature>
<feature type="transmembrane region" description="Helical" evidence="7">
    <location>
        <begin position="41"/>
        <end position="60"/>
    </location>
</feature>
<keyword evidence="4 7" id="KW-0812">Transmembrane</keyword>
<keyword evidence="3" id="KW-1003">Cell membrane</keyword>
<dbReference type="PRINTS" id="PR01837">
    <property type="entry name" value="MGTCSAPBPROT"/>
</dbReference>
<accession>A0A239FC03</accession>
<dbReference type="PANTHER" id="PTHR33778">
    <property type="entry name" value="PROTEIN MGTC"/>
    <property type="match status" value="1"/>
</dbReference>
<evidence type="ECO:0000256" key="6">
    <source>
        <dbReference type="ARBA" id="ARBA00023136"/>
    </source>
</evidence>
<comment type="similarity">
    <text evidence="2">Belongs to the MgtC/SapB family.</text>
</comment>
<dbReference type="Proteomes" id="UP000198318">
    <property type="component" value="Unassembled WGS sequence"/>
</dbReference>
<comment type="subcellular location">
    <subcellularLocation>
        <location evidence="1">Cell membrane</location>
        <topology evidence="1">Multi-pass membrane protein</topology>
    </subcellularLocation>
</comment>
<evidence type="ECO:0000256" key="2">
    <source>
        <dbReference type="ARBA" id="ARBA00009298"/>
    </source>
</evidence>
<evidence type="ECO:0000313" key="9">
    <source>
        <dbReference type="EMBL" id="SNS53614.1"/>
    </source>
</evidence>
<organism evidence="9 10">
    <name type="scientific">Actinomadura meyerae</name>
    <dbReference type="NCBI Taxonomy" id="240840"/>
    <lineage>
        <taxon>Bacteria</taxon>
        <taxon>Bacillati</taxon>
        <taxon>Actinomycetota</taxon>
        <taxon>Actinomycetes</taxon>
        <taxon>Streptosporangiales</taxon>
        <taxon>Thermomonosporaceae</taxon>
        <taxon>Actinomadura</taxon>
    </lineage>
</organism>
<evidence type="ECO:0000256" key="5">
    <source>
        <dbReference type="ARBA" id="ARBA00022989"/>
    </source>
</evidence>
<dbReference type="GO" id="GO:0005886">
    <property type="term" value="C:plasma membrane"/>
    <property type="evidence" value="ECO:0007669"/>
    <property type="project" value="UniProtKB-SubCell"/>
</dbReference>
<keyword evidence="6 7" id="KW-0472">Membrane</keyword>